<dbReference type="AlphaFoldDB" id="A0A6A6ZDK0"/>
<dbReference type="Proteomes" id="UP000799424">
    <property type="component" value="Unassembled WGS sequence"/>
</dbReference>
<dbReference type="PANTHER" id="PTHR31126">
    <property type="entry name" value="TYROSINE-PROTEIN PHOSPHATASE"/>
    <property type="match status" value="1"/>
</dbReference>
<evidence type="ECO:0000259" key="1">
    <source>
        <dbReference type="PROSITE" id="PS50056"/>
    </source>
</evidence>
<dbReference type="InterPro" id="IPR000387">
    <property type="entry name" value="Tyr_Pase_dom"/>
</dbReference>
<dbReference type="Gene3D" id="3.90.190.10">
    <property type="entry name" value="Protein tyrosine phosphatase superfamily"/>
    <property type="match status" value="1"/>
</dbReference>
<dbReference type="InterPro" id="IPR029021">
    <property type="entry name" value="Prot-tyrosine_phosphatase-like"/>
</dbReference>
<gene>
    <name evidence="2" type="ORF">CC86DRAFT_375876</name>
</gene>
<protein>
    <recommendedName>
        <fullName evidence="1">Tyrosine specific protein phosphatases domain-containing protein</fullName>
    </recommendedName>
</protein>
<dbReference type="PROSITE" id="PS00383">
    <property type="entry name" value="TYR_PHOSPHATASE_1"/>
    <property type="match status" value="1"/>
</dbReference>
<dbReference type="InterPro" id="IPR016130">
    <property type="entry name" value="Tyr_Pase_AS"/>
</dbReference>
<evidence type="ECO:0000313" key="3">
    <source>
        <dbReference type="Proteomes" id="UP000799424"/>
    </source>
</evidence>
<sequence length="331" mass="36452">MTSTSNPPLPSPPFYPIPNINNLRDAALFPLTIPAGPIRPNILFRSADVSKLDRAGWDALHSIGVAHVFDLRSAPEVERGWASTNGEAKDVKPEWFTAMESAGVARSWAPVFGESDYSPEGLAKRYVKYMDEDVKGFVAAYEDILRSGGPAFATIFRYLVNLDVTQEKKQGALVHCSAGKDRTGMFFAILFDYLGVPRQTIAEEYHLTELGLRCIRDEVVTRLMQSPAFKNYVASQVSGRPLSNDEIAKLIADEKTGDVGEEIAFPPEALEKGRNAAIRMVGAKKASMLGALEMLDRVFGGAEKYLREYCGLSDEELAKLRRNLVVGDEEA</sequence>
<reference evidence="2" key="1">
    <citation type="journal article" date="2020" name="Stud. Mycol.">
        <title>101 Dothideomycetes genomes: a test case for predicting lifestyles and emergence of pathogens.</title>
        <authorList>
            <person name="Haridas S."/>
            <person name="Albert R."/>
            <person name="Binder M."/>
            <person name="Bloem J."/>
            <person name="Labutti K."/>
            <person name="Salamov A."/>
            <person name="Andreopoulos B."/>
            <person name="Baker S."/>
            <person name="Barry K."/>
            <person name="Bills G."/>
            <person name="Bluhm B."/>
            <person name="Cannon C."/>
            <person name="Castanera R."/>
            <person name="Culley D."/>
            <person name="Daum C."/>
            <person name="Ezra D."/>
            <person name="Gonzalez J."/>
            <person name="Henrissat B."/>
            <person name="Kuo A."/>
            <person name="Liang C."/>
            <person name="Lipzen A."/>
            <person name="Lutzoni F."/>
            <person name="Magnuson J."/>
            <person name="Mondo S."/>
            <person name="Nolan M."/>
            <person name="Ohm R."/>
            <person name="Pangilinan J."/>
            <person name="Park H.-J."/>
            <person name="Ramirez L."/>
            <person name="Alfaro M."/>
            <person name="Sun H."/>
            <person name="Tritt A."/>
            <person name="Yoshinaga Y."/>
            <person name="Zwiers L.-H."/>
            <person name="Turgeon B."/>
            <person name="Goodwin S."/>
            <person name="Spatafora J."/>
            <person name="Crous P."/>
            <person name="Grigoriev I."/>
        </authorList>
    </citation>
    <scope>NUCLEOTIDE SEQUENCE</scope>
    <source>
        <strain evidence="2">CBS 113818</strain>
    </source>
</reference>
<proteinExistence type="predicted"/>
<dbReference type="Pfam" id="PF13350">
    <property type="entry name" value="Y_phosphatase3"/>
    <property type="match status" value="1"/>
</dbReference>
<name>A0A6A6ZDK0_9PLEO</name>
<organism evidence="2 3">
    <name type="scientific">Ophiobolus disseminans</name>
    <dbReference type="NCBI Taxonomy" id="1469910"/>
    <lineage>
        <taxon>Eukaryota</taxon>
        <taxon>Fungi</taxon>
        <taxon>Dikarya</taxon>
        <taxon>Ascomycota</taxon>
        <taxon>Pezizomycotina</taxon>
        <taxon>Dothideomycetes</taxon>
        <taxon>Pleosporomycetidae</taxon>
        <taxon>Pleosporales</taxon>
        <taxon>Pleosporineae</taxon>
        <taxon>Phaeosphaeriaceae</taxon>
        <taxon>Ophiobolus</taxon>
    </lineage>
</organism>
<feature type="domain" description="Tyrosine specific protein phosphatases" evidence="1">
    <location>
        <begin position="150"/>
        <end position="189"/>
    </location>
</feature>
<accession>A0A6A6ZDK0</accession>
<dbReference type="SUPFAM" id="SSF52799">
    <property type="entry name" value="(Phosphotyrosine protein) phosphatases II"/>
    <property type="match status" value="2"/>
</dbReference>
<dbReference type="OrthoDB" id="449382at2759"/>
<dbReference type="EMBL" id="MU006253">
    <property type="protein sequence ID" value="KAF2818384.1"/>
    <property type="molecule type" value="Genomic_DNA"/>
</dbReference>
<dbReference type="PANTHER" id="PTHR31126:SF1">
    <property type="entry name" value="TYROSINE SPECIFIC PROTEIN PHOSPHATASES DOMAIN-CONTAINING PROTEIN"/>
    <property type="match status" value="1"/>
</dbReference>
<dbReference type="InterPro" id="IPR026893">
    <property type="entry name" value="Tyr/Ser_Pase_IphP-type"/>
</dbReference>
<dbReference type="PROSITE" id="PS50056">
    <property type="entry name" value="TYR_PHOSPHATASE_2"/>
    <property type="match status" value="1"/>
</dbReference>
<dbReference type="GO" id="GO:0004721">
    <property type="term" value="F:phosphoprotein phosphatase activity"/>
    <property type="evidence" value="ECO:0007669"/>
    <property type="project" value="InterPro"/>
</dbReference>
<keyword evidence="3" id="KW-1185">Reference proteome</keyword>
<evidence type="ECO:0000313" key="2">
    <source>
        <dbReference type="EMBL" id="KAF2818384.1"/>
    </source>
</evidence>